<dbReference type="RefSeq" id="WP_261697141.1">
    <property type="nucleotide sequence ID" value="NZ_CP104694.1"/>
</dbReference>
<reference evidence="1" key="1">
    <citation type="submission" date="2022-09" db="EMBL/GenBank/DDBJ databases">
        <title>Tahibacter sp. nov., isolated from a fresh water.</title>
        <authorList>
            <person name="Baek J.H."/>
            <person name="Lee J.K."/>
            <person name="Kim J.M."/>
            <person name="Jeon C.O."/>
        </authorList>
    </citation>
    <scope>NUCLEOTIDE SEQUENCE</scope>
    <source>
        <strain evidence="1">W38</strain>
    </source>
</reference>
<dbReference type="InterPro" id="IPR038056">
    <property type="entry name" value="YjbR-like_sf"/>
</dbReference>
<keyword evidence="2" id="KW-1185">Reference proteome</keyword>
<keyword evidence="1" id="KW-0238">DNA-binding</keyword>
<dbReference type="GO" id="GO:0003677">
    <property type="term" value="F:DNA binding"/>
    <property type="evidence" value="ECO:0007669"/>
    <property type="project" value="UniProtKB-KW"/>
</dbReference>
<dbReference type="Gene3D" id="3.90.1150.30">
    <property type="match status" value="2"/>
</dbReference>
<sequence length="255" mass="28467">MAKTIDSAVREVCLSFPEAEEFLSHGAPNFRVRGKTFASYAVNHHGDGRVALWLNAPSGAQEQHCAHEPTHFFIPPYVGPRGWLGVNLDKGLSWQRIAALVRSAYETSAPPALVRGMGPTIRITPPAKTLSPAQMDPMLAAPVQLVLKQLRDVCLALPEVVEDRQFGSPVWRAGKRTFAQAWMDAGKLTLGFWVGIEQQGLYTSDPRFRIPMYLGHNGWIALDVSRRCNWKEVRSLALHSYRHFALKRMLAALDE</sequence>
<dbReference type="Proteomes" id="UP001064632">
    <property type="component" value="Chromosome"/>
</dbReference>
<dbReference type="InterPro" id="IPR058532">
    <property type="entry name" value="YjbR/MT2646/Rv2570-like"/>
</dbReference>
<gene>
    <name evidence="1" type="ORF">N4264_11325</name>
</gene>
<dbReference type="Pfam" id="PF04237">
    <property type="entry name" value="YjbR"/>
    <property type="match status" value="2"/>
</dbReference>
<dbReference type="EMBL" id="CP104694">
    <property type="protein sequence ID" value="UXI70190.1"/>
    <property type="molecule type" value="Genomic_DNA"/>
</dbReference>
<organism evidence="1 2">
    <name type="scientific">Tahibacter amnicola</name>
    <dbReference type="NCBI Taxonomy" id="2976241"/>
    <lineage>
        <taxon>Bacteria</taxon>
        <taxon>Pseudomonadati</taxon>
        <taxon>Pseudomonadota</taxon>
        <taxon>Gammaproteobacteria</taxon>
        <taxon>Lysobacterales</taxon>
        <taxon>Rhodanobacteraceae</taxon>
        <taxon>Tahibacter</taxon>
    </lineage>
</organism>
<name>A0ABY6BMA6_9GAMM</name>
<evidence type="ECO:0000313" key="2">
    <source>
        <dbReference type="Proteomes" id="UP001064632"/>
    </source>
</evidence>
<proteinExistence type="predicted"/>
<evidence type="ECO:0000313" key="1">
    <source>
        <dbReference type="EMBL" id="UXI70190.1"/>
    </source>
</evidence>
<dbReference type="SUPFAM" id="SSF142906">
    <property type="entry name" value="YjbR-like"/>
    <property type="match status" value="2"/>
</dbReference>
<protein>
    <submittedName>
        <fullName evidence="1">MmcQ/YjbR family DNA-binding protein</fullName>
    </submittedName>
</protein>
<accession>A0ABY6BMA6</accession>